<evidence type="ECO:0000256" key="10">
    <source>
        <dbReference type="ARBA" id="ARBA00023146"/>
    </source>
</evidence>
<proteinExistence type="inferred from homology"/>
<name>A0ABR2X3G2_9FUNG</name>
<dbReference type="EC" id="6.1.1.20" evidence="3"/>
<dbReference type="Pfam" id="PF01409">
    <property type="entry name" value="tRNA-synt_2d"/>
    <property type="match status" value="2"/>
</dbReference>
<dbReference type="Gene3D" id="3.30.70.380">
    <property type="entry name" value="Ferrodoxin-fold anticodon-binding domain"/>
    <property type="match status" value="1"/>
</dbReference>
<dbReference type="PANTHER" id="PTHR11538">
    <property type="entry name" value="PHENYLALANYL-TRNA SYNTHETASE"/>
    <property type="match status" value="1"/>
</dbReference>
<feature type="domain" description="Aminoacyl-transfer RNA synthetases class-II family profile" evidence="13">
    <location>
        <begin position="166"/>
        <end position="361"/>
    </location>
</feature>
<evidence type="ECO:0000256" key="6">
    <source>
        <dbReference type="ARBA" id="ARBA00022840"/>
    </source>
</evidence>
<feature type="domain" description="FDX-ACB" evidence="14">
    <location>
        <begin position="363"/>
        <end position="454"/>
    </location>
</feature>
<protein>
    <recommendedName>
        <fullName evidence="3">phenylalanine--tRNA ligase</fullName>
        <ecNumber evidence="3">6.1.1.20</ecNumber>
    </recommendedName>
    <alternativeName>
        <fullName evidence="11">Phenylalanyl-tRNA synthetase</fullName>
    </alternativeName>
</protein>
<dbReference type="InterPro" id="IPR036690">
    <property type="entry name" value="Fdx_antiC-bd_sf"/>
</dbReference>
<gene>
    <name evidence="15" type="primary">MSF1</name>
    <name evidence="15" type="ORF">K7432_001139</name>
</gene>
<dbReference type="InterPro" id="IPR045864">
    <property type="entry name" value="aa-tRNA-synth_II/BPL/LPL"/>
</dbReference>
<keyword evidence="9" id="KW-0496">Mitochondrion</keyword>
<evidence type="ECO:0000256" key="5">
    <source>
        <dbReference type="ARBA" id="ARBA00022741"/>
    </source>
</evidence>
<evidence type="ECO:0000256" key="3">
    <source>
        <dbReference type="ARBA" id="ARBA00012814"/>
    </source>
</evidence>
<evidence type="ECO:0000256" key="9">
    <source>
        <dbReference type="ARBA" id="ARBA00023128"/>
    </source>
</evidence>
<dbReference type="Pfam" id="PF03147">
    <property type="entry name" value="FDX-ACB"/>
    <property type="match status" value="1"/>
</dbReference>
<evidence type="ECO:0000256" key="4">
    <source>
        <dbReference type="ARBA" id="ARBA00022598"/>
    </source>
</evidence>
<dbReference type="SUPFAM" id="SSF54991">
    <property type="entry name" value="Anticodon-binding domain of PheRS"/>
    <property type="match status" value="1"/>
</dbReference>
<comment type="subcellular location">
    <subcellularLocation>
        <location evidence="1">Mitochondrion matrix</location>
    </subcellularLocation>
</comment>
<dbReference type="PROSITE" id="PS50862">
    <property type="entry name" value="AA_TRNA_LIGASE_II"/>
    <property type="match status" value="1"/>
</dbReference>
<dbReference type="SMART" id="SM00896">
    <property type="entry name" value="FDX-ACB"/>
    <property type="match status" value="1"/>
</dbReference>
<evidence type="ECO:0000313" key="15">
    <source>
        <dbReference type="EMBL" id="KAK9768300.1"/>
    </source>
</evidence>
<dbReference type="SUPFAM" id="SSF55681">
    <property type="entry name" value="Class II aaRS and biotin synthetases"/>
    <property type="match status" value="1"/>
</dbReference>
<evidence type="ECO:0000259" key="14">
    <source>
        <dbReference type="PROSITE" id="PS51447"/>
    </source>
</evidence>
<keyword evidence="7" id="KW-0648">Protein biosynthesis</keyword>
<dbReference type="EMBL" id="JASJQH010000024">
    <property type="protein sequence ID" value="KAK9768300.1"/>
    <property type="molecule type" value="Genomic_DNA"/>
</dbReference>
<evidence type="ECO:0000259" key="13">
    <source>
        <dbReference type="PROSITE" id="PS50862"/>
    </source>
</evidence>
<dbReference type="InterPro" id="IPR006195">
    <property type="entry name" value="aa-tRNA-synth_II"/>
</dbReference>
<comment type="similarity">
    <text evidence="2">Belongs to the class-II aminoacyl-tRNA synthetase family.</text>
</comment>
<evidence type="ECO:0000256" key="12">
    <source>
        <dbReference type="ARBA" id="ARBA00049255"/>
    </source>
</evidence>
<dbReference type="InterPro" id="IPR005121">
    <property type="entry name" value="Fdx_antiC-bd"/>
</dbReference>
<keyword evidence="8" id="KW-0809">Transit peptide</keyword>
<evidence type="ECO:0000256" key="8">
    <source>
        <dbReference type="ARBA" id="ARBA00022946"/>
    </source>
</evidence>
<keyword evidence="4 15" id="KW-0436">Ligase</keyword>
<comment type="caution">
    <text evidence="15">The sequence shown here is derived from an EMBL/GenBank/DDBJ whole genome shotgun (WGS) entry which is preliminary data.</text>
</comment>
<dbReference type="PANTHER" id="PTHR11538:SF41">
    <property type="entry name" value="PHENYLALANINE--TRNA LIGASE, MITOCHONDRIAL"/>
    <property type="match status" value="1"/>
</dbReference>
<dbReference type="GO" id="GO:0004826">
    <property type="term" value="F:phenylalanine-tRNA ligase activity"/>
    <property type="evidence" value="ECO:0007669"/>
    <property type="project" value="UniProtKB-EC"/>
</dbReference>
<evidence type="ECO:0000313" key="16">
    <source>
        <dbReference type="Proteomes" id="UP001479436"/>
    </source>
</evidence>
<keyword evidence="10" id="KW-0030">Aminoacyl-tRNA synthetase</keyword>
<reference evidence="15 16" key="1">
    <citation type="submission" date="2023-04" db="EMBL/GenBank/DDBJ databases">
        <title>Genome of Basidiobolus ranarum AG-B5.</title>
        <authorList>
            <person name="Stajich J.E."/>
            <person name="Carter-House D."/>
            <person name="Gryganskyi A."/>
        </authorList>
    </citation>
    <scope>NUCLEOTIDE SEQUENCE [LARGE SCALE GENOMIC DNA]</scope>
    <source>
        <strain evidence="15 16">AG-B5</strain>
    </source>
</reference>
<dbReference type="NCBIfam" id="TIGR00469">
    <property type="entry name" value="pheS_mito"/>
    <property type="match status" value="1"/>
</dbReference>
<keyword evidence="5" id="KW-0547">Nucleotide-binding</keyword>
<dbReference type="InterPro" id="IPR002319">
    <property type="entry name" value="Phenylalanyl-tRNA_Synthase"/>
</dbReference>
<dbReference type="Gene3D" id="3.30.930.10">
    <property type="entry name" value="Bira Bifunctional Protein, Domain 2"/>
    <property type="match status" value="1"/>
</dbReference>
<evidence type="ECO:0000256" key="1">
    <source>
        <dbReference type="ARBA" id="ARBA00004305"/>
    </source>
</evidence>
<evidence type="ECO:0000256" key="11">
    <source>
        <dbReference type="ARBA" id="ARBA00031194"/>
    </source>
</evidence>
<evidence type="ECO:0000256" key="7">
    <source>
        <dbReference type="ARBA" id="ARBA00022917"/>
    </source>
</evidence>
<accession>A0ABR2X3G2</accession>
<keyword evidence="6" id="KW-0067">ATP-binding</keyword>
<sequence>MVFMYRIRTIPCRNLGQTTFFKLRPTAAVFAASKRFSSSLHQETFEVTKEQVKVEGKVYPTDESTNVTASILSKVGRNLHNIPEHPLGIIKSLIYSKYSNFDKFDSFSPVVTTKQNFDDLLIPPGHPGRALTDTYYLNSNTMLRTHTSAHQSGVLESGSTKFLVTADVYRRDEIDASHYPVFHQMEGAQLFDMNKTAEQVREDIEAQIAHFGEDKVISINTQDNTIITEKNPLQDCHSEEAAQATIAHLKHSLNSMVRELFSDEKDLQVRWIDAYFPFTSPSWEMEILYKGEWLEVFGCGVIKQEILNNAGQKDKIGWAFGLGLERLAMVLFGIPDIRLFWSQDERFLSQFKDKEIVKFKPFSKHPSCTKDISFWVNETFHENDFCEMIRDIAGDLVEDVKLVDSFTHPKNKKQSLCYRINYRSMDRNVTNEEINALQETVRSQVAEQLKVTLR</sequence>
<dbReference type="Proteomes" id="UP001479436">
    <property type="component" value="Unassembled WGS sequence"/>
</dbReference>
<dbReference type="CDD" id="cd00496">
    <property type="entry name" value="PheRS_alpha_core"/>
    <property type="match status" value="1"/>
</dbReference>
<keyword evidence="16" id="KW-1185">Reference proteome</keyword>
<dbReference type="PROSITE" id="PS51447">
    <property type="entry name" value="FDX_ACB"/>
    <property type="match status" value="1"/>
</dbReference>
<dbReference type="InterPro" id="IPR004530">
    <property type="entry name" value="Phe-tRNA-synth_IIc_mito"/>
</dbReference>
<organism evidence="15 16">
    <name type="scientific">Basidiobolus ranarum</name>
    <dbReference type="NCBI Taxonomy" id="34480"/>
    <lineage>
        <taxon>Eukaryota</taxon>
        <taxon>Fungi</taxon>
        <taxon>Fungi incertae sedis</taxon>
        <taxon>Zoopagomycota</taxon>
        <taxon>Entomophthoromycotina</taxon>
        <taxon>Basidiobolomycetes</taxon>
        <taxon>Basidiobolales</taxon>
        <taxon>Basidiobolaceae</taxon>
        <taxon>Basidiobolus</taxon>
    </lineage>
</organism>
<comment type="catalytic activity">
    <reaction evidence="12">
        <text>tRNA(Phe) + L-phenylalanine + ATP = L-phenylalanyl-tRNA(Phe) + AMP + diphosphate + H(+)</text>
        <dbReference type="Rhea" id="RHEA:19413"/>
        <dbReference type="Rhea" id="RHEA-COMP:9668"/>
        <dbReference type="Rhea" id="RHEA-COMP:9699"/>
        <dbReference type="ChEBI" id="CHEBI:15378"/>
        <dbReference type="ChEBI" id="CHEBI:30616"/>
        <dbReference type="ChEBI" id="CHEBI:33019"/>
        <dbReference type="ChEBI" id="CHEBI:58095"/>
        <dbReference type="ChEBI" id="CHEBI:78442"/>
        <dbReference type="ChEBI" id="CHEBI:78531"/>
        <dbReference type="ChEBI" id="CHEBI:456215"/>
        <dbReference type="EC" id="6.1.1.20"/>
    </reaction>
</comment>
<evidence type="ECO:0000256" key="2">
    <source>
        <dbReference type="ARBA" id="ARBA00008226"/>
    </source>
</evidence>